<dbReference type="PANTHER" id="PTHR42648:SF11">
    <property type="entry name" value="TRANSPOSON TY4-P GAG-POL POLYPROTEIN"/>
    <property type="match status" value="1"/>
</dbReference>
<evidence type="ECO:0000256" key="13">
    <source>
        <dbReference type="ARBA" id="ARBA00022842"/>
    </source>
</evidence>
<keyword evidence="6" id="KW-0540">Nuclease</keyword>
<dbReference type="InterPro" id="IPR012337">
    <property type="entry name" value="RNaseH-like_sf"/>
</dbReference>
<dbReference type="InterPro" id="IPR036397">
    <property type="entry name" value="RNaseH_sf"/>
</dbReference>
<evidence type="ECO:0000256" key="4">
    <source>
        <dbReference type="ARBA" id="ARBA00022670"/>
    </source>
</evidence>
<feature type="compositionally biased region" description="Polar residues" evidence="23">
    <location>
        <begin position="572"/>
        <end position="585"/>
    </location>
</feature>
<keyword evidence="17" id="KW-0239">DNA-directed DNA polymerase</keyword>
<dbReference type="InterPro" id="IPR013103">
    <property type="entry name" value="RVT_2"/>
</dbReference>
<comment type="catalytic activity">
    <reaction evidence="22">
        <text>DNA(n) + a 2'-deoxyribonucleoside 5'-triphosphate = DNA(n+1) + diphosphate</text>
        <dbReference type="Rhea" id="RHEA:22508"/>
        <dbReference type="Rhea" id="RHEA-COMP:17339"/>
        <dbReference type="Rhea" id="RHEA-COMP:17340"/>
        <dbReference type="ChEBI" id="CHEBI:33019"/>
        <dbReference type="ChEBI" id="CHEBI:61560"/>
        <dbReference type="ChEBI" id="CHEBI:173112"/>
        <dbReference type="EC" id="2.7.7.7"/>
    </reaction>
</comment>
<keyword evidence="13" id="KW-0460">Magnesium</keyword>
<organism evidence="25 26">
    <name type="scientific">Austropuccinia psidii MF-1</name>
    <dbReference type="NCBI Taxonomy" id="1389203"/>
    <lineage>
        <taxon>Eukaryota</taxon>
        <taxon>Fungi</taxon>
        <taxon>Dikarya</taxon>
        <taxon>Basidiomycota</taxon>
        <taxon>Pucciniomycotina</taxon>
        <taxon>Pucciniomycetes</taxon>
        <taxon>Pucciniales</taxon>
        <taxon>Sphaerophragmiaceae</taxon>
        <taxon>Austropuccinia</taxon>
    </lineage>
</organism>
<keyword evidence="8" id="KW-0547">Nucleotide-binding</keyword>
<proteinExistence type="predicted"/>
<dbReference type="Proteomes" id="UP000765509">
    <property type="component" value="Unassembled WGS sequence"/>
</dbReference>
<gene>
    <name evidence="25" type="ORF">O181_052098</name>
</gene>
<dbReference type="GO" id="GO:0005634">
    <property type="term" value="C:nucleus"/>
    <property type="evidence" value="ECO:0007669"/>
    <property type="project" value="UniProtKB-ARBA"/>
</dbReference>
<dbReference type="GO" id="GO:0046872">
    <property type="term" value="F:metal ion binding"/>
    <property type="evidence" value="ECO:0007669"/>
    <property type="project" value="UniProtKB-KW"/>
</dbReference>
<evidence type="ECO:0000256" key="21">
    <source>
        <dbReference type="ARBA" id="ARBA00048173"/>
    </source>
</evidence>
<evidence type="ECO:0000256" key="8">
    <source>
        <dbReference type="ARBA" id="ARBA00022741"/>
    </source>
</evidence>
<dbReference type="AlphaFoldDB" id="A0A9Q3E4V7"/>
<evidence type="ECO:0000256" key="10">
    <source>
        <dbReference type="ARBA" id="ARBA00022759"/>
    </source>
</evidence>
<evidence type="ECO:0000256" key="20">
    <source>
        <dbReference type="ARBA" id="ARBA00023268"/>
    </source>
</evidence>
<sequence length="1173" mass="131355">MNWQKANYSGNLHQYVEETRKFLLELKSVSVKVPSEILSYIILGKLAGDPKHTQIVELLTLNKDIIEKPDQILSRLQEYANHCQTKDARPNSSAPASALVSSTSNEPYRIIYFCLHGKHNPKCLTHRKEECFAENPHLRPQRRDSKRKAPNPKPAAHISTAQALYTNANHQLSPGQLVVDCGATHHMFYSEDAFVSLSKDTTFAVTTEDSSSNLMAEGTGTVNLLNNQVLTLPNTCFVPKLNCNLVSLLKIFDKELTINRDGDSFTLTKQGKEILRGRTENNLMKVDYQLPTAYRTITRESPWHERLGHVGSSAIKSMGLPPSEEAFKICDLNNIHHLPSKSHFKPVNLPLDCIHIDLVGPFSPPSISGFRYFLTVVDQATSYKVVQLLKNKSDAFEQFTVAKKKMETQQDRSLKRLISDRGGEFLNSHFKQLSDECGFTHVFSPAYTPEPNAFAERANHTILEKARCMLNGSKLPNSYWAKAVSTATLLSNYIPTPSRHNHSPHAMKVVISKYVKFNESIFPDLKQREGDIAPLDISWNAVEGQEVVDEPHSPSECPLEPGYQEPVDEVQMTGSQDTIPTSNPDQVDEVLPVDETDSSPLPTVQSKPPGRIKVIGPCHPALICSNINQQNILSYPRQAGALLTSADEIPRTFKQALNCDAKEVWTAAINKELLSMENLKVWDVINLDPSYKLVGTTWVFKTKKNHLNEIIEHKARLCAQGFTQTAGINFDKTYSPTGRLNSLRTLIASSASNGLLFHQIDIKSAFLNAPLSETVYLSLPQGLNEDRRKFCLRLNKAIYGLKQAPLAWYERLKRWLTTVGFKACTLDPCIFHRRGNHPLWLYVHVDNIAIFGKEVEDFKTQIASEFEIKNIGMAYLMLGVKISQEGGVLTLDQQHYNESLLELYGMGKSRPVSTPLVPNSHLLPATLEEIAEFASLGVSYRSAIGSINYLSTATRPDLSFAVSTLSQFLEKPGIKHWKGFLQVLRYLNGSQDLGLVYGGKERCGNTAYSDADWGNFQVTRRSITGYLACFNQSLVIWKTRKQPTVSLSTAEAEYKSLCDLTLELLWLTQWCQESGISTCEDPIPVYEDNQGCINTENGDSNVNGRRMKHVDIQLHFVKEAIKSGRMRLEYTPTKDMLADFLTKSVPKPFLTHALDSLGVLSLGVRGGVKNQTN</sequence>
<keyword evidence="3" id="KW-1188">Viral release from host cell</keyword>
<evidence type="ECO:0000256" key="1">
    <source>
        <dbReference type="ARBA" id="ARBA00002180"/>
    </source>
</evidence>
<feature type="compositionally biased region" description="Acidic residues" evidence="23">
    <location>
        <begin position="586"/>
        <end position="597"/>
    </location>
</feature>
<evidence type="ECO:0000259" key="24">
    <source>
        <dbReference type="PROSITE" id="PS50994"/>
    </source>
</evidence>
<dbReference type="GO" id="GO:0006508">
    <property type="term" value="P:proteolysis"/>
    <property type="evidence" value="ECO:0007669"/>
    <property type="project" value="UniProtKB-KW"/>
</dbReference>
<keyword evidence="18" id="KW-0917">Virion maturation</keyword>
<comment type="caution">
    <text evidence="25">The sequence shown here is derived from an EMBL/GenBank/DDBJ whole genome shotgun (WGS) entry which is preliminary data.</text>
</comment>
<feature type="region of interest" description="Disordered" evidence="23">
    <location>
        <begin position="134"/>
        <end position="156"/>
    </location>
</feature>
<keyword evidence="20" id="KW-0511">Multifunctional enzyme</keyword>
<dbReference type="InterPro" id="IPR039537">
    <property type="entry name" value="Retrotran_Ty1/copia-like"/>
</dbReference>
<evidence type="ECO:0000256" key="12">
    <source>
        <dbReference type="ARBA" id="ARBA00022840"/>
    </source>
</evidence>
<keyword evidence="15" id="KW-0229">DNA integration</keyword>
<evidence type="ECO:0000256" key="22">
    <source>
        <dbReference type="ARBA" id="ARBA00049244"/>
    </source>
</evidence>
<evidence type="ECO:0000256" key="5">
    <source>
        <dbReference type="ARBA" id="ARBA00022695"/>
    </source>
</evidence>
<keyword evidence="10" id="KW-0255">Endonuclease</keyword>
<keyword evidence="9" id="KW-0064">Aspartyl protease</keyword>
<keyword evidence="12" id="KW-0067">ATP-binding</keyword>
<dbReference type="OrthoDB" id="3243429at2759"/>
<name>A0A9Q3E4V7_9BASI</name>
<accession>A0A9Q3E4V7</accession>
<keyword evidence="26" id="KW-1185">Reference proteome</keyword>
<dbReference type="CDD" id="cd09272">
    <property type="entry name" value="RNase_HI_RT_Ty1"/>
    <property type="match status" value="1"/>
</dbReference>
<comment type="catalytic activity">
    <reaction evidence="21">
        <text>DNA(n) + a 2'-deoxyribonucleoside 5'-triphosphate = DNA(n+1) + diphosphate</text>
        <dbReference type="Rhea" id="RHEA:22508"/>
        <dbReference type="Rhea" id="RHEA-COMP:17339"/>
        <dbReference type="Rhea" id="RHEA-COMP:17340"/>
        <dbReference type="ChEBI" id="CHEBI:33019"/>
        <dbReference type="ChEBI" id="CHEBI:61560"/>
        <dbReference type="ChEBI" id="CHEBI:173112"/>
        <dbReference type="EC" id="2.7.7.49"/>
    </reaction>
</comment>
<dbReference type="Pfam" id="PF22936">
    <property type="entry name" value="Pol_BBD"/>
    <property type="match status" value="1"/>
</dbReference>
<dbReference type="EMBL" id="AVOT02022767">
    <property type="protein sequence ID" value="MBW0512383.1"/>
    <property type="molecule type" value="Genomic_DNA"/>
</dbReference>
<evidence type="ECO:0000313" key="25">
    <source>
        <dbReference type="EMBL" id="MBW0512383.1"/>
    </source>
</evidence>
<comment type="function">
    <text evidence="1">The aspartyl protease (PR) mediates the proteolytic cleavages of the Gag and Gag-Pol polyproteins after assembly of the VLP.</text>
</comment>
<keyword evidence="14" id="KW-0694">RNA-binding</keyword>
<evidence type="ECO:0000256" key="11">
    <source>
        <dbReference type="ARBA" id="ARBA00022801"/>
    </source>
</evidence>
<dbReference type="InterPro" id="IPR001584">
    <property type="entry name" value="Integrase_cat-core"/>
</dbReference>
<evidence type="ECO:0000256" key="18">
    <source>
        <dbReference type="ARBA" id="ARBA00023113"/>
    </source>
</evidence>
<dbReference type="PROSITE" id="PS50994">
    <property type="entry name" value="INTEGRASE"/>
    <property type="match status" value="1"/>
</dbReference>
<keyword evidence="4" id="KW-0645">Protease</keyword>
<evidence type="ECO:0000256" key="14">
    <source>
        <dbReference type="ARBA" id="ARBA00022884"/>
    </source>
</evidence>
<dbReference type="GO" id="GO:0004519">
    <property type="term" value="F:endonuclease activity"/>
    <property type="evidence" value="ECO:0007669"/>
    <property type="project" value="UniProtKB-KW"/>
</dbReference>
<dbReference type="InterPro" id="IPR043502">
    <property type="entry name" value="DNA/RNA_pol_sf"/>
</dbReference>
<keyword evidence="17" id="KW-0808">Transferase</keyword>
<evidence type="ECO:0000256" key="7">
    <source>
        <dbReference type="ARBA" id="ARBA00022723"/>
    </source>
</evidence>
<dbReference type="GO" id="GO:0003887">
    <property type="term" value="F:DNA-directed DNA polymerase activity"/>
    <property type="evidence" value="ECO:0007669"/>
    <property type="project" value="UniProtKB-KW"/>
</dbReference>
<feature type="region of interest" description="Disordered" evidence="23">
    <location>
        <begin position="572"/>
        <end position="610"/>
    </location>
</feature>
<evidence type="ECO:0000256" key="6">
    <source>
        <dbReference type="ARBA" id="ARBA00022722"/>
    </source>
</evidence>
<dbReference type="SUPFAM" id="SSF53098">
    <property type="entry name" value="Ribonuclease H-like"/>
    <property type="match status" value="1"/>
</dbReference>
<dbReference type="InterPro" id="IPR054722">
    <property type="entry name" value="PolX-like_BBD"/>
</dbReference>
<keyword evidence="5" id="KW-0548">Nucleotidyltransferase</keyword>
<protein>
    <recommendedName>
        <fullName evidence="24">Integrase catalytic domain-containing protein</fullName>
    </recommendedName>
</protein>
<dbReference type="GO" id="GO:0006310">
    <property type="term" value="P:DNA recombination"/>
    <property type="evidence" value="ECO:0007669"/>
    <property type="project" value="UniProtKB-KW"/>
</dbReference>
<evidence type="ECO:0000256" key="16">
    <source>
        <dbReference type="ARBA" id="ARBA00022918"/>
    </source>
</evidence>
<keyword evidence="7" id="KW-0479">Metal-binding</keyword>
<evidence type="ECO:0000256" key="23">
    <source>
        <dbReference type="SAM" id="MobiDB-lite"/>
    </source>
</evidence>
<dbReference type="GO" id="GO:0032196">
    <property type="term" value="P:transposition"/>
    <property type="evidence" value="ECO:0007669"/>
    <property type="project" value="UniProtKB-KW"/>
</dbReference>
<dbReference type="PANTHER" id="PTHR42648">
    <property type="entry name" value="TRANSPOSASE, PUTATIVE-RELATED"/>
    <property type="match status" value="1"/>
</dbReference>
<dbReference type="GO" id="GO:0003964">
    <property type="term" value="F:RNA-directed DNA polymerase activity"/>
    <property type="evidence" value="ECO:0007669"/>
    <property type="project" value="UniProtKB-KW"/>
</dbReference>
<dbReference type="Pfam" id="PF07727">
    <property type="entry name" value="RVT_2"/>
    <property type="match status" value="1"/>
</dbReference>
<keyword evidence="16" id="KW-0695">RNA-directed DNA polymerase</keyword>
<evidence type="ECO:0000256" key="2">
    <source>
        <dbReference type="ARBA" id="ARBA00022578"/>
    </source>
</evidence>
<dbReference type="Gene3D" id="3.30.420.10">
    <property type="entry name" value="Ribonuclease H-like superfamily/Ribonuclease H"/>
    <property type="match status" value="1"/>
</dbReference>
<dbReference type="GO" id="GO:0005524">
    <property type="term" value="F:ATP binding"/>
    <property type="evidence" value="ECO:0007669"/>
    <property type="project" value="UniProtKB-KW"/>
</dbReference>
<dbReference type="SUPFAM" id="SSF56672">
    <property type="entry name" value="DNA/RNA polymerases"/>
    <property type="match status" value="1"/>
</dbReference>
<evidence type="ECO:0000256" key="17">
    <source>
        <dbReference type="ARBA" id="ARBA00022932"/>
    </source>
</evidence>
<reference evidence="25" key="1">
    <citation type="submission" date="2021-03" db="EMBL/GenBank/DDBJ databases">
        <title>Draft genome sequence of rust myrtle Austropuccinia psidii MF-1, a brazilian biotype.</title>
        <authorList>
            <person name="Quecine M.C."/>
            <person name="Pachon D.M.R."/>
            <person name="Bonatelli M.L."/>
            <person name="Correr F.H."/>
            <person name="Franceschini L.M."/>
            <person name="Leite T.F."/>
            <person name="Margarido G.R.A."/>
            <person name="Almeida C.A."/>
            <person name="Ferrarezi J.A."/>
            <person name="Labate C.A."/>
        </authorList>
    </citation>
    <scope>NUCLEOTIDE SEQUENCE</scope>
    <source>
        <strain evidence="25">MF-1</strain>
    </source>
</reference>
<dbReference type="GO" id="GO:0004190">
    <property type="term" value="F:aspartic-type endopeptidase activity"/>
    <property type="evidence" value="ECO:0007669"/>
    <property type="project" value="UniProtKB-KW"/>
</dbReference>
<keyword evidence="11" id="KW-0378">Hydrolase</keyword>
<evidence type="ECO:0000313" key="26">
    <source>
        <dbReference type="Proteomes" id="UP000765509"/>
    </source>
</evidence>
<dbReference type="GO" id="GO:0003723">
    <property type="term" value="F:RNA binding"/>
    <property type="evidence" value="ECO:0007669"/>
    <property type="project" value="UniProtKB-KW"/>
</dbReference>
<evidence type="ECO:0000256" key="15">
    <source>
        <dbReference type="ARBA" id="ARBA00022908"/>
    </source>
</evidence>
<keyword evidence="19" id="KW-0233">DNA recombination</keyword>
<dbReference type="GO" id="GO:0015074">
    <property type="term" value="P:DNA integration"/>
    <property type="evidence" value="ECO:0007669"/>
    <property type="project" value="UniProtKB-KW"/>
</dbReference>
<keyword evidence="2" id="KW-0815">Transposition</keyword>
<evidence type="ECO:0000256" key="19">
    <source>
        <dbReference type="ARBA" id="ARBA00023172"/>
    </source>
</evidence>
<feature type="domain" description="Integrase catalytic" evidence="24">
    <location>
        <begin position="346"/>
        <end position="512"/>
    </location>
</feature>
<evidence type="ECO:0000256" key="3">
    <source>
        <dbReference type="ARBA" id="ARBA00022612"/>
    </source>
</evidence>
<evidence type="ECO:0000256" key="9">
    <source>
        <dbReference type="ARBA" id="ARBA00022750"/>
    </source>
</evidence>